<proteinExistence type="predicted"/>
<dbReference type="AlphaFoldDB" id="A0A944CHN5"/>
<dbReference type="Proteomes" id="UP000761411">
    <property type="component" value="Unassembled WGS sequence"/>
</dbReference>
<reference evidence="2 3" key="1">
    <citation type="journal article" date="2021" name="Microorganisms">
        <title>Bacterial Dimethylsulfoniopropionate Biosynthesis in the East China Sea.</title>
        <authorList>
            <person name="Liu J."/>
            <person name="Zhang Y."/>
            <person name="Liu J."/>
            <person name="Zhong H."/>
            <person name="Williams B.T."/>
            <person name="Zheng Y."/>
            <person name="Curson A.R.J."/>
            <person name="Sun C."/>
            <person name="Sun H."/>
            <person name="Song D."/>
            <person name="Wagner Mackenzie B."/>
            <person name="Bermejo Martinez A."/>
            <person name="Todd J.D."/>
            <person name="Zhang X.H."/>
        </authorList>
    </citation>
    <scope>NUCLEOTIDE SEQUENCE [LARGE SCALE GENOMIC DNA]</scope>
    <source>
        <strain evidence="2 3">ESS08</strain>
    </source>
</reference>
<sequence length="74" mass="9042">MVGIFVWRFQVAELWCEIAEYTCFFAEFRMEGWWFSRSSSQNSDFFDTIKKMHPNESNNRKNSLDKRNKSQKIY</sequence>
<evidence type="ECO:0000313" key="3">
    <source>
        <dbReference type="Proteomes" id="UP000761411"/>
    </source>
</evidence>
<gene>
    <name evidence="2" type="ORF">DYI25_00195</name>
</gene>
<dbReference type="EMBL" id="QTKX01000001">
    <property type="protein sequence ID" value="MBS8262849.1"/>
    <property type="molecule type" value="Genomic_DNA"/>
</dbReference>
<feature type="region of interest" description="Disordered" evidence="1">
    <location>
        <begin position="51"/>
        <end position="74"/>
    </location>
</feature>
<evidence type="ECO:0000313" key="2">
    <source>
        <dbReference type="EMBL" id="MBS8262849.1"/>
    </source>
</evidence>
<name>A0A944CHN5_9BACI</name>
<evidence type="ECO:0000256" key="1">
    <source>
        <dbReference type="SAM" id="MobiDB-lite"/>
    </source>
</evidence>
<accession>A0A944CHN5</accession>
<organism evidence="2 3">
    <name type="scientific">Mesobacillus boroniphilus</name>
    <dbReference type="NCBI Taxonomy" id="308892"/>
    <lineage>
        <taxon>Bacteria</taxon>
        <taxon>Bacillati</taxon>
        <taxon>Bacillota</taxon>
        <taxon>Bacilli</taxon>
        <taxon>Bacillales</taxon>
        <taxon>Bacillaceae</taxon>
        <taxon>Mesobacillus</taxon>
    </lineage>
</organism>
<keyword evidence="3" id="KW-1185">Reference proteome</keyword>
<protein>
    <submittedName>
        <fullName evidence="2">Uncharacterized protein</fullName>
    </submittedName>
</protein>
<comment type="caution">
    <text evidence="2">The sequence shown here is derived from an EMBL/GenBank/DDBJ whole genome shotgun (WGS) entry which is preliminary data.</text>
</comment>
<feature type="compositionally biased region" description="Basic and acidic residues" evidence="1">
    <location>
        <begin position="51"/>
        <end position="68"/>
    </location>
</feature>